<feature type="compositionally biased region" description="Basic residues" evidence="1">
    <location>
        <begin position="43"/>
        <end position="54"/>
    </location>
</feature>
<proteinExistence type="predicted"/>
<dbReference type="AlphaFoldDB" id="A0AAV4CQ37"/>
<reference evidence="2 3" key="1">
    <citation type="journal article" date="2021" name="Elife">
        <title>Chloroplast acquisition without the gene transfer in kleptoplastic sea slugs, Plakobranchus ocellatus.</title>
        <authorList>
            <person name="Maeda T."/>
            <person name="Takahashi S."/>
            <person name="Yoshida T."/>
            <person name="Shimamura S."/>
            <person name="Takaki Y."/>
            <person name="Nagai Y."/>
            <person name="Toyoda A."/>
            <person name="Suzuki Y."/>
            <person name="Arimoto A."/>
            <person name="Ishii H."/>
            <person name="Satoh N."/>
            <person name="Nishiyama T."/>
            <person name="Hasebe M."/>
            <person name="Maruyama T."/>
            <person name="Minagawa J."/>
            <person name="Obokata J."/>
            <person name="Shigenobu S."/>
        </authorList>
    </citation>
    <scope>NUCLEOTIDE SEQUENCE [LARGE SCALE GENOMIC DNA]</scope>
</reference>
<gene>
    <name evidence="2" type="ORF">PoB_006049800</name>
</gene>
<name>A0AAV4CQ37_9GAST</name>
<accession>A0AAV4CQ37</accession>
<evidence type="ECO:0000313" key="2">
    <source>
        <dbReference type="EMBL" id="GFO33993.1"/>
    </source>
</evidence>
<evidence type="ECO:0000256" key="1">
    <source>
        <dbReference type="SAM" id="MobiDB-lite"/>
    </source>
</evidence>
<dbReference type="EMBL" id="BLXT01006848">
    <property type="protein sequence ID" value="GFO33993.1"/>
    <property type="molecule type" value="Genomic_DNA"/>
</dbReference>
<keyword evidence="3" id="KW-1185">Reference proteome</keyword>
<sequence length="91" mass="10297">MERHKVPDKSYPLTILIATCPRTTIKRKRGGKGKGQCVDQRSNGHKRKRGRRKVGQRDQSRAAPKEERDREEPLEIQTPPVVSILLKGGEG</sequence>
<feature type="compositionally biased region" description="Basic and acidic residues" evidence="1">
    <location>
        <begin position="55"/>
        <end position="73"/>
    </location>
</feature>
<comment type="caution">
    <text evidence="2">The sequence shown here is derived from an EMBL/GenBank/DDBJ whole genome shotgun (WGS) entry which is preliminary data.</text>
</comment>
<evidence type="ECO:0000313" key="3">
    <source>
        <dbReference type="Proteomes" id="UP000735302"/>
    </source>
</evidence>
<organism evidence="2 3">
    <name type="scientific">Plakobranchus ocellatus</name>
    <dbReference type="NCBI Taxonomy" id="259542"/>
    <lineage>
        <taxon>Eukaryota</taxon>
        <taxon>Metazoa</taxon>
        <taxon>Spiralia</taxon>
        <taxon>Lophotrochozoa</taxon>
        <taxon>Mollusca</taxon>
        <taxon>Gastropoda</taxon>
        <taxon>Heterobranchia</taxon>
        <taxon>Euthyneura</taxon>
        <taxon>Panpulmonata</taxon>
        <taxon>Sacoglossa</taxon>
        <taxon>Placobranchoidea</taxon>
        <taxon>Plakobranchidae</taxon>
        <taxon>Plakobranchus</taxon>
    </lineage>
</organism>
<dbReference type="Proteomes" id="UP000735302">
    <property type="component" value="Unassembled WGS sequence"/>
</dbReference>
<feature type="region of interest" description="Disordered" evidence="1">
    <location>
        <begin position="23"/>
        <end position="91"/>
    </location>
</feature>
<protein>
    <submittedName>
        <fullName evidence="2">Uncharacterized protein</fullName>
    </submittedName>
</protein>